<gene>
    <name evidence="9" type="ORF">H9L06_05645</name>
</gene>
<evidence type="ECO:0000256" key="7">
    <source>
        <dbReference type="SAM" id="Phobius"/>
    </source>
</evidence>
<reference evidence="9 10" key="1">
    <citation type="submission" date="2020-08" db="EMBL/GenBank/DDBJ databases">
        <title>Genome sequence of Leucobacter denitrificans KACC 14055T.</title>
        <authorList>
            <person name="Hyun D.-W."/>
            <person name="Bae J.-W."/>
        </authorList>
    </citation>
    <scope>NUCLEOTIDE SEQUENCE [LARGE SCALE GENOMIC DNA]</scope>
    <source>
        <strain evidence="9 10">KACC 14055</strain>
    </source>
</reference>
<evidence type="ECO:0000313" key="9">
    <source>
        <dbReference type="EMBL" id="QNN63761.1"/>
    </source>
</evidence>
<dbReference type="EMBL" id="CP060716">
    <property type="protein sequence ID" value="QNN63761.1"/>
    <property type="molecule type" value="Genomic_DNA"/>
</dbReference>
<protein>
    <submittedName>
        <fullName evidence="9">Type II secretion system F family protein</fullName>
    </submittedName>
</protein>
<accession>A0A7G9S7D6</accession>
<evidence type="ECO:0000256" key="5">
    <source>
        <dbReference type="ARBA" id="ARBA00022989"/>
    </source>
</evidence>
<dbReference type="AlphaFoldDB" id="A0A7G9S7D6"/>
<dbReference type="RefSeq" id="WP_187556218.1">
    <property type="nucleotide sequence ID" value="NZ_CP060716.1"/>
</dbReference>
<keyword evidence="10" id="KW-1185">Reference proteome</keyword>
<dbReference type="InterPro" id="IPR042094">
    <property type="entry name" value="T2SS_GspF_sf"/>
</dbReference>
<keyword evidence="3" id="KW-1003">Cell membrane</keyword>
<dbReference type="Proteomes" id="UP000515934">
    <property type="component" value="Chromosome"/>
</dbReference>
<feature type="domain" description="Type II secretion system protein GspF" evidence="8">
    <location>
        <begin position="1"/>
        <end position="63"/>
    </location>
</feature>
<dbReference type="KEGG" id="ldn:H9L06_05645"/>
<comment type="similarity">
    <text evidence="2">Belongs to the GSP F family.</text>
</comment>
<feature type="transmembrane region" description="Helical" evidence="7">
    <location>
        <begin position="44"/>
        <end position="64"/>
    </location>
</feature>
<keyword evidence="6 7" id="KW-0472">Membrane</keyword>
<dbReference type="InterPro" id="IPR003004">
    <property type="entry name" value="GspF/PilC"/>
</dbReference>
<keyword evidence="4 7" id="KW-0812">Transmembrane</keyword>
<proteinExistence type="inferred from homology"/>
<dbReference type="InterPro" id="IPR018076">
    <property type="entry name" value="T2SS_GspF_dom"/>
</dbReference>
<evidence type="ECO:0000256" key="3">
    <source>
        <dbReference type="ARBA" id="ARBA00022475"/>
    </source>
</evidence>
<dbReference type="PANTHER" id="PTHR30012:SF0">
    <property type="entry name" value="TYPE II SECRETION SYSTEM PROTEIN F-RELATED"/>
    <property type="match status" value="1"/>
</dbReference>
<evidence type="ECO:0000313" key="10">
    <source>
        <dbReference type="Proteomes" id="UP000515934"/>
    </source>
</evidence>
<evidence type="ECO:0000259" key="8">
    <source>
        <dbReference type="Pfam" id="PF00482"/>
    </source>
</evidence>
<evidence type="ECO:0000256" key="6">
    <source>
        <dbReference type="ARBA" id="ARBA00023136"/>
    </source>
</evidence>
<dbReference type="Pfam" id="PF00482">
    <property type="entry name" value="T2SSF"/>
    <property type="match status" value="1"/>
</dbReference>
<evidence type="ECO:0000256" key="4">
    <source>
        <dbReference type="ARBA" id="ARBA00022692"/>
    </source>
</evidence>
<dbReference type="Gene3D" id="1.20.81.30">
    <property type="entry name" value="Type II secretion system (T2SS), domain F"/>
    <property type="match status" value="1"/>
</dbReference>
<name>A0A7G9S7D6_9MICO</name>
<dbReference type="GO" id="GO:0005886">
    <property type="term" value="C:plasma membrane"/>
    <property type="evidence" value="ECO:0007669"/>
    <property type="project" value="UniProtKB-SubCell"/>
</dbReference>
<organism evidence="9 10">
    <name type="scientific">Leucobacter denitrificans</name>
    <dbReference type="NCBI Taxonomy" id="683042"/>
    <lineage>
        <taxon>Bacteria</taxon>
        <taxon>Bacillati</taxon>
        <taxon>Actinomycetota</taxon>
        <taxon>Actinomycetes</taxon>
        <taxon>Micrococcales</taxon>
        <taxon>Microbacteriaceae</taxon>
        <taxon>Leucobacter</taxon>
    </lineage>
</organism>
<evidence type="ECO:0000256" key="2">
    <source>
        <dbReference type="ARBA" id="ARBA00005745"/>
    </source>
</evidence>
<keyword evidence="5 7" id="KW-1133">Transmembrane helix</keyword>
<evidence type="ECO:0000256" key="1">
    <source>
        <dbReference type="ARBA" id="ARBA00004651"/>
    </source>
</evidence>
<comment type="subcellular location">
    <subcellularLocation>
        <location evidence="1">Cell membrane</location>
        <topology evidence="1">Multi-pass membrane protein</topology>
    </subcellularLocation>
</comment>
<sequence>MVTQMISVGEESGSLDVMLTSLGDYYDSEVESTSEQLTSMIEPLLIVGIGIIIGGMMVALYLPILTMSTAVQGI</sequence>
<dbReference type="PANTHER" id="PTHR30012">
    <property type="entry name" value="GENERAL SECRETION PATHWAY PROTEIN"/>
    <property type="match status" value="1"/>
</dbReference>